<feature type="chain" id="PRO_5040142703" evidence="3">
    <location>
        <begin position="18"/>
        <end position="138"/>
    </location>
</feature>
<feature type="transmembrane region" description="Helical" evidence="2">
    <location>
        <begin position="117"/>
        <end position="137"/>
    </location>
</feature>
<organism evidence="4 5">
    <name type="scientific">Seminavis robusta</name>
    <dbReference type="NCBI Taxonomy" id="568900"/>
    <lineage>
        <taxon>Eukaryota</taxon>
        <taxon>Sar</taxon>
        <taxon>Stramenopiles</taxon>
        <taxon>Ochrophyta</taxon>
        <taxon>Bacillariophyta</taxon>
        <taxon>Bacillariophyceae</taxon>
        <taxon>Bacillariophycidae</taxon>
        <taxon>Naviculales</taxon>
        <taxon>Naviculaceae</taxon>
        <taxon>Seminavis</taxon>
    </lineage>
</organism>
<name>A0A9N8DKG5_9STRA</name>
<dbReference type="EMBL" id="CAICTM010000129">
    <property type="protein sequence ID" value="CAB9502190.1"/>
    <property type="molecule type" value="Genomic_DNA"/>
</dbReference>
<keyword evidence="2" id="KW-0472">Membrane</keyword>
<dbReference type="AlphaFoldDB" id="A0A9N8DKG5"/>
<evidence type="ECO:0000256" key="1">
    <source>
        <dbReference type="SAM" id="MobiDB-lite"/>
    </source>
</evidence>
<evidence type="ECO:0000313" key="5">
    <source>
        <dbReference type="Proteomes" id="UP001153069"/>
    </source>
</evidence>
<protein>
    <submittedName>
        <fullName evidence="4">Uncharacterized protein</fullName>
    </submittedName>
</protein>
<sequence length="138" mass="14566">MKSVVALLPLLISLVAAFAPTPVPQRAVTFKQGRTIAGFKPSYAKKTILRMAEEEKAAEAAAEDSTEVAPAAPKAGTFYDDEYDSAPQKSGISDSMKARLMAEASTGLDSEKKQTNVILYIILGVAALVVVGGQGIFF</sequence>
<gene>
    <name evidence="4" type="ORF">SEMRO_130_G061810.1</name>
</gene>
<keyword evidence="5" id="KW-1185">Reference proteome</keyword>
<accession>A0A9N8DKG5</accession>
<keyword evidence="2" id="KW-0812">Transmembrane</keyword>
<dbReference type="Proteomes" id="UP001153069">
    <property type="component" value="Unassembled WGS sequence"/>
</dbReference>
<dbReference type="OrthoDB" id="46579at2759"/>
<proteinExistence type="predicted"/>
<evidence type="ECO:0000313" key="4">
    <source>
        <dbReference type="EMBL" id="CAB9502190.1"/>
    </source>
</evidence>
<comment type="caution">
    <text evidence="4">The sequence shown here is derived from an EMBL/GenBank/DDBJ whole genome shotgun (WGS) entry which is preliminary data.</text>
</comment>
<reference evidence="4" key="1">
    <citation type="submission" date="2020-06" db="EMBL/GenBank/DDBJ databases">
        <authorList>
            <consortium name="Plant Systems Biology data submission"/>
        </authorList>
    </citation>
    <scope>NUCLEOTIDE SEQUENCE</scope>
    <source>
        <strain evidence="4">D6</strain>
    </source>
</reference>
<feature type="region of interest" description="Disordered" evidence="1">
    <location>
        <begin position="58"/>
        <end position="91"/>
    </location>
</feature>
<keyword evidence="3" id="KW-0732">Signal</keyword>
<evidence type="ECO:0000256" key="2">
    <source>
        <dbReference type="SAM" id="Phobius"/>
    </source>
</evidence>
<feature type="signal peptide" evidence="3">
    <location>
        <begin position="1"/>
        <end position="17"/>
    </location>
</feature>
<evidence type="ECO:0000256" key="3">
    <source>
        <dbReference type="SAM" id="SignalP"/>
    </source>
</evidence>
<keyword evidence="2" id="KW-1133">Transmembrane helix</keyword>